<evidence type="ECO:0000313" key="1">
    <source>
        <dbReference type="EMBL" id="GAJ22845.1"/>
    </source>
</evidence>
<reference evidence="1" key="1">
    <citation type="journal article" date="2014" name="Front. Microbiol.">
        <title>High frequency of phylogenetically diverse reductive dehalogenase-homologous genes in deep subseafloor sedimentary metagenomes.</title>
        <authorList>
            <person name="Kawai M."/>
            <person name="Futagami T."/>
            <person name="Toyoda A."/>
            <person name="Takaki Y."/>
            <person name="Nishi S."/>
            <person name="Hori S."/>
            <person name="Arai W."/>
            <person name="Tsubouchi T."/>
            <person name="Morono Y."/>
            <person name="Uchiyama I."/>
            <person name="Ito T."/>
            <person name="Fujiyama A."/>
            <person name="Inagaki F."/>
            <person name="Takami H."/>
        </authorList>
    </citation>
    <scope>NUCLEOTIDE SEQUENCE</scope>
    <source>
        <strain evidence="1">Expedition CK06-06</strain>
    </source>
</reference>
<dbReference type="AlphaFoldDB" id="X1W201"/>
<feature type="non-terminal residue" evidence="1">
    <location>
        <position position="83"/>
    </location>
</feature>
<organism evidence="1">
    <name type="scientific">marine sediment metagenome</name>
    <dbReference type="NCBI Taxonomy" id="412755"/>
    <lineage>
        <taxon>unclassified sequences</taxon>
        <taxon>metagenomes</taxon>
        <taxon>ecological metagenomes</taxon>
    </lineage>
</organism>
<proteinExistence type="predicted"/>
<accession>X1W201</accession>
<name>X1W201_9ZZZZ</name>
<sequence length="83" mass="10234">MSKNKDRIYYYRYFDPIASAFSQLSIYDIDPVSWSLKRRIYSEKGYLRDKNFFLSNCWYRDFEENKPVTFEEKKEMELTLAED</sequence>
<gene>
    <name evidence="1" type="ORF">S12H4_59013</name>
</gene>
<dbReference type="EMBL" id="BARW01038454">
    <property type="protein sequence ID" value="GAJ22845.1"/>
    <property type="molecule type" value="Genomic_DNA"/>
</dbReference>
<comment type="caution">
    <text evidence="1">The sequence shown here is derived from an EMBL/GenBank/DDBJ whole genome shotgun (WGS) entry which is preliminary data.</text>
</comment>
<protein>
    <submittedName>
        <fullName evidence="1">Uncharacterized protein</fullName>
    </submittedName>
</protein>